<keyword evidence="3" id="KW-1185">Reference proteome</keyword>
<dbReference type="Proteomes" id="UP000011115">
    <property type="component" value="Unassembled WGS sequence"/>
</dbReference>
<evidence type="ECO:0000313" key="3">
    <source>
        <dbReference type="Proteomes" id="UP000011115"/>
    </source>
</evidence>
<accession>M1DRZ8</accession>
<dbReference type="HOGENOM" id="CLU_029307_11_1_1"/>
<dbReference type="InParanoid" id="M1DRZ8"/>
<feature type="region of interest" description="Disordered" evidence="1">
    <location>
        <begin position="1"/>
        <end position="45"/>
    </location>
</feature>
<evidence type="ECO:0008006" key="4">
    <source>
        <dbReference type="Google" id="ProtNLM"/>
    </source>
</evidence>
<dbReference type="AlphaFoldDB" id="M1DRZ8"/>
<protein>
    <recommendedName>
        <fullName evidence="4">Polyprotein protein</fullName>
    </recommendedName>
</protein>
<organism evidence="2 3">
    <name type="scientific">Solanum tuberosum</name>
    <name type="common">Potato</name>
    <dbReference type="NCBI Taxonomy" id="4113"/>
    <lineage>
        <taxon>Eukaryota</taxon>
        <taxon>Viridiplantae</taxon>
        <taxon>Streptophyta</taxon>
        <taxon>Embryophyta</taxon>
        <taxon>Tracheophyta</taxon>
        <taxon>Spermatophyta</taxon>
        <taxon>Magnoliopsida</taxon>
        <taxon>eudicotyledons</taxon>
        <taxon>Gunneridae</taxon>
        <taxon>Pentapetalae</taxon>
        <taxon>asterids</taxon>
        <taxon>lamiids</taxon>
        <taxon>Solanales</taxon>
        <taxon>Solanaceae</taxon>
        <taxon>Solanoideae</taxon>
        <taxon>Solaneae</taxon>
        <taxon>Solanum</taxon>
    </lineage>
</organism>
<sequence>MSMIFGTMEIPDMPTDSHVPPATTEDEVQADEVAATESEADTHKEQLGVYQETTLESLTEIDEAMVQSAVQISLADTSMAGSSGANIAVTLSSDAQDQSAAPGIGAPIDGATV</sequence>
<evidence type="ECO:0000313" key="2">
    <source>
        <dbReference type="EnsemblPlants" id="PGSC0003DMT400093452"/>
    </source>
</evidence>
<dbReference type="Gramene" id="PGSC0003DMT400093452">
    <property type="protein sequence ID" value="PGSC0003DMT400093452"/>
    <property type="gene ID" value="PGSC0003DMG400043023"/>
</dbReference>
<feature type="compositionally biased region" description="Low complexity" evidence="1">
    <location>
        <begin position="100"/>
        <end position="113"/>
    </location>
</feature>
<dbReference type="PaxDb" id="4113-PGSC0003DMT400093452"/>
<reference evidence="2" key="2">
    <citation type="submission" date="2015-06" db="UniProtKB">
        <authorList>
            <consortium name="EnsemblPlants"/>
        </authorList>
    </citation>
    <scope>IDENTIFICATION</scope>
    <source>
        <strain evidence="2">DM1-3 516 R44</strain>
    </source>
</reference>
<evidence type="ECO:0000256" key="1">
    <source>
        <dbReference type="SAM" id="MobiDB-lite"/>
    </source>
</evidence>
<name>M1DRZ8_SOLTU</name>
<feature type="region of interest" description="Disordered" evidence="1">
    <location>
        <begin position="94"/>
        <end position="113"/>
    </location>
</feature>
<proteinExistence type="predicted"/>
<dbReference type="EnsemblPlants" id="PGSC0003DMT400093452">
    <property type="protein sequence ID" value="PGSC0003DMT400093452"/>
    <property type="gene ID" value="PGSC0003DMG400043023"/>
</dbReference>
<reference evidence="3" key="1">
    <citation type="journal article" date="2011" name="Nature">
        <title>Genome sequence and analysis of the tuber crop potato.</title>
        <authorList>
            <consortium name="The Potato Genome Sequencing Consortium"/>
        </authorList>
    </citation>
    <scope>NUCLEOTIDE SEQUENCE [LARGE SCALE GENOMIC DNA]</scope>
    <source>
        <strain evidence="3">cv. DM1-3 516 R44</strain>
    </source>
</reference>